<dbReference type="EMBL" id="CP018889">
    <property type="protein sequence ID" value="AUI68519.1"/>
    <property type="molecule type" value="Genomic_DNA"/>
</dbReference>
<name>A0A2N9YDS9_9GAMM</name>
<dbReference type="AlphaFoldDB" id="A0A2N9YDS9"/>
<proteinExistence type="predicted"/>
<protein>
    <submittedName>
        <fullName evidence="1">Uncharacterized protein</fullName>
    </submittedName>
</protein>
<evidence type="ECO:0000313" key="2">
    <source>
        <dbReference type="Proteomes" id="UP000234271"/>
    </source>
</evidence>
<organism evidence="1 2">
    <name type="scientific">Beggiatoa leptomitoformis</name>
    <dbReference type="NCBI Taxonomy" id="288004"/>
    <lineage>
        <taxon>Bacteria</taxon>
        <taxon>Pseudomonadati</taxon>
        <taxon>Pseudomonadota</taxon>
        <taxon>Gammaproteobacteria</taxon>
        <taxon>Thiotrichales</taxon>
        <taxon>Thiotrichaceae</taxon>
        <taxon>Beggiatoa</taxon>
    </lineage>
</organism>
<sequence length="94" mass="11031">MNFLDSHDPAVWYMNGYNDAKNGKQKFGMFFLPGTKRIKEAYNRGYQDAKNGNIDVQYMYQKTDSERFMEVLKNINSQESLSDRIAEKLTKFIS</sequence>
<dbReference type="Proteomes" id="UP000234271">
    <property type="component" value="Chromosome"/>
</dbReference>
<dbReference type="STRING" id="288004.AL038_16990"/>
<evidence type="ECO:0000313" key="1">
    <source>
        <dbReference type="EMBL" id="AUI68519.1"/>
    </source>
</evidence>
<gene>
    <name evidence="1" type="ORF">BLE401_07245</name>
</gene>
<dbReference type="RefSeq" id="WP_062154848.1">
    <property type="nucleotide sequence ID" value="NZ_CP012373.2"/>
</dbReference>
<accession>A0A2N9YDS9</accession>
<reference evidence="2" key="1">
    <citation type="submission" date="2016-12" db="EMBL/GenBank/DDBJ databases">
        <title>Complete Genome Sequence of Beggiatoa leptomitiformis D-401.</title>
        <authorList>
            <person name="Fomenkov A."/>
            <person name="Vincze T."/>
            <person name="Grabovich M."/>
            <person name="Anton B.P."/>
            <person name="Dubinina G."/>
            <person name="Orlova M."/>
            <person name="Belousova E."/>
            <person name="Roberts R.J."/>
        </authorList>
    </citation>
    <scope>NUCLEOTIDE SEQUENCE [LARGE SCALE GENOMIC DNA]</scope>
    <source>
        <strain evidence="2">D-401</strain>
    </source>
</reference>
<dbReference type="KEGG" id="blep:AL038_16990"/>
<keyword evidence="2" id="KW-1185">Reference proteome</keyword>